<protein>
    <submittedName>
        <fullName evidence="1">Uncharacterized protein</fullName>
    </submittedName>
</protein>
<sequence>MPPLRRIPFTTRNRPALPNAITADALDATKVTLRAIRASSDACAPLKSGVSVALVLLEMTEKIKRNKKDTQNLAERAAQLVLDIWGQTKDLSTQIPPEEERCIHEIETLFREIEEFFHELEKEKLWKRFIRQDRHQAQVEEYASLLDLATSQFSMILQLSIRSAQMAQNSADEKRHDDVLAVSHMSEAERLLLTKIDARSRVGMQAALGVLFFFLDRHGFECWNVWFQGKVPT</sequence>
<gene>
    <name evidence="1" type="ORF">FB45DRAFT_1001386</name>
</gene>
<organism evidence="1 2">
    <name type="scientific">Roridomyces roridus</name>
    <dbReference type="NCBI Taxonomy" id="1738132"/>
    <lineage>
        <taxon>Eukaryota</taxon>
        <taxon>Fungi</taxon>
        <taxon>Dikarya</taxon>
        <taxon>Basidiomycota</taxon>
        <taxon>Agaricomycotina</taxon>
        <taxon>Agaricomycetes</taxon>
        <taxon>Agaricomycetidae</taxon>
        <taxon>Agaricales</taxon>
        <taxon>Marasmiineae</taxon>
        <taxon>Mycenaceae</taxon>
        <taxon>Roridomyces</taxon>
    </lineage>
</organism>
<keyword evidence="2" id="KW-1185">Reference proteome</keyword>
<comment type="caution">
    <text evidence="1">The sequence shown here is derived from an EMBL/GenBank/DDBJ whole genome shotgun (WGS) entry which is preliminary data.</text>
</comment>
<dbReference type="CDD" id="cd21037">
    <property type="entry name" value="MLKL_NTD"/>
    <property type="match status" value="1"/>
</dbReference>
<proteinExistence type="predicted"/>
<reference evidence="1" key="1">
    <citation type="submission" date="2023-03" db="EMBL/GenBank/DDBJ databases">
        <title>Massive genome expansion in bonnet fungi (Mycena s.s.) driven by repeated elements and novel gene families across ecological guilds.</title>
        <authorList>
            <consortium name="Lawrence Berkeley National Laboratory"/>
            <person name="Harder C.B."/>
            <person name="Miyauchi S."/>
            <person name="Viragh M."/>
            <person name="Kuo A."/>
            <person name="Thoen E."/>
            <person name="Andreopoulos B."/>
            <person name="Lu D."/>
            <person name="Skrede I."/>
            <person name="Drula E."/>
            <person name="Henrissat B."/>
            <person name="Morin E."/>
            <person name="Kohler A."/>
            <person name="Barry K."/>
            <person name="LaButti K."/>
            <person name="Morin E."/>
            <person name="Salamov A."/>
            <person name="Lipzen A."/>
            <person name="Mereny Z."/>
            <person name="Hegedus B."/>
            <person name="Baldrian P."/>
            <person name="Stursova M."/>
            <person name="Weitz H."/>
            <person name="Taylor A."/>
            <person name="Grigoriev I.V."/>
            <person name="Nagy L.G."/>
            <person name="Martin F."/>
            <person name="Kauserud H."/>
        </authorList>
    </citation>
    <scope>NUCLEOTIDE SEQUENCE</scope>
    <source>
        <strain evidence="1">9284</strain>
    </source>
</reference>
<name>A0AAD7C5U0_9AGAR</name>
<dbReference type="EMBL" id="JARKIF010000005">
    <property type="protein sequence ID" value="KAJ7639581.1"/>
    <property type="molecule type" value="Genomic_DNA"/>
</dbReference>
<evidence type="ECO:0000313" key="1">
    <source>
        <dbReference type="EMBL" id="KAJ7639581.1"/>
    </source>
</evidence>
<dbReference type="InterPro" id="IPR059179">
    <property type="entry name" value="MLKL-like_MCAfunc"/>
</dbReference>
<accession>A0AAD7C5U0</accession>
<dbReference type="InterPro" id="IPR036537">
    <property type="entry name" value="Adaptor_Cbl_N_dom_sf"/>
</dbReference>
<dbReference type="GO" id="GO:0007166">
    <property type="term" value="P:cell surface receptor signaling pathway"/>
    <property type="evidence" value="ECO:0007669"/>
    <property type="project" value="InterPro"/>
</dbReference>
<dbReference type="AlphaFoldDB" id="A0AAD7C5U0"/>
<evidence type="ECO:0000313" key="2">
    <source>
        <dbReference type="Proteomes" id="UP001221142"/>
    </source>
</evidence>
<dbReference type="Proteomes" id="UP001221142">
    <property type="component" value="Unassembled WGS sequence"/>
</dbReference>
<dbReference type="Gene3D" id="1.20.930.20">
    <property type="entry name" value="Adaptor protein Cbl, N-terminal domain"/>
    <property type="match status" value="1"/>
</dbReference>